<protein>
    <submittedName>
        <fullName evidence="1">Uncharacterized protein</fullName>
    </submittedName>
</protein>
<dbReference type="AlphaFoldDB" id="A0A382GUU5"/>
<evidence type="ECO:0000313" key="1">
    <source>
        <dbReference type="EMBL" id="SVB78868.1"/>
    </source>
</evidence>
<reference evidence="1" key="1">
    <citation type="submission" date="2018-05" db="EMBL/GenBank/DDBJ databases">
        <authorList>
            <person name="Lanie J.A."/>
            <person name="Ng W.-L."/>
            <person name="Kazmierczak K.M."/>
            <person name="Andrzejewski T.M."/>
            <person name="Davidsen T.M."/>
            <person name="Wayne K.J."/>
            <person name="Tettelin H."/>
            <person name="Glass J.I."/>
            <person name="Rusch D."/>
            <person name="Podicherti R."/>
            <person name="Tsui H.-C.T."/>
            <person name="Winkler M.E."/>
        </authorList>
    </citation>
    <scope>NUCLEOTIDE SEQUENCE</scope>
</reference>
<dbReference type="EMBL" id="UINC01057568">
    <property type="protein sequence ID" value="SVB78868.1"/>
    <property type="molecule type" value="Genomic_DNA"/>
</dbReference>
<organism evidence="1">
    <name type="scientific">marine metagenome</name>
    <dbReference type="NCBI Taxonomy" id="408172"/>
    <lineage>
        <taxon>unclassified sequences</taxon>
        <taxon>metagenomes</taxon>
        <taxon>ecological metagenomes</taxon>
    </lineage>
</organism>
<gene>
    <name evidence="1" type="ORF">METZ01_LOCUS231722</name>
</gene>
<accession>A0A382GUU5</accession>
<proteinExistence type="predicted"/>
<name>A0A382GUU5_9ZZZZ</name>
<sequence>MAIPTEAESWHNAPGLGEPAKIELETYTAVIRNNRIQIAQRR</sequence>